<dbReference type="Proteomes" id="UP000049455">
    <property type="component" value="Unassembled WGS sequence"/>
</dbReference>
<evidence type="ECO:0000313" key="3">
    <source>
        <dbReference type="Proteomes" id="UP000049455"/>
    </source>
</evidence>
<keyword evidence="1" id="KW-0472">Membrane</keyword>
<dbReference type="RefSeq" id="WP_055664882.1">
    <property type="nucleotide sequence ID" value="NZ_CYPR01000240.1"/>
</dbReference>
<proteinExistence type="predicted"/>
<keyword evidence="3" id="KW-1185">Reference proteome</keyword>
<dbReference type="AlphaFoldDB" id="A0A0M7BDT6"/>
<accession>A0A0M7BDT6</accession>
<evidence type="ECO:0000313" key="2">
    <source>
        <dbReference type="EMBL" id="CUH40890.1"/>
    </source>
</evidence>
<feature type="transmembrane region" description="Helical" evidence="1">
    <location>
        <begin position="12"/>
        <end position="30"/>
    </location>
</feature>
<sequence length="72" mass="7534">MKDGPLQLMLDSLAIGIVASTVLLEAILILDVRGTGSALEALGILPLTLIWVHLTILTTPFGTLILLARGAD</sequence>
<gene>
    <name evidence="2" type="ORF">JSE7799_03630</name>
</gene>
<dbReference type="EMBL" id="CYPR01000240">
    <property type="protein sequence ID" value="CUH40890.1"/>
    <property type="molecule type" value="Genomic_DNA"/>
</dbReference>
<feature type="transmembrane region" description="Helical" evidence="1">
    <location>
        <begin position="50"/>
        <end position="68"/>
    </location>
</feature>
<dbReference type="STRING" id="313367.JSE7799_03630"/>
<keyword evidence="1" id="KW-0812">Transmembrane</keyword>
<name>A0A0M7BDT6_9RHOB</name>
<protein>
    <submittedName>
        <fullName evidence="2">Uncharacterized protein</fullName>
    </submittedName>
</protein>
<reference evidence="2 3" key="1">
    <citation type="submission" date="2015-09" db="EMBL/GenBank/DDBJ databases">
        <authorList>
            <person name="Jackson K.R."/>
            <person name="Lunt B.L."/>
            <person name="Fisher J.N.B."/>
            <person name="Gardner A.V."/>
            <person name="Bailey M.E."/>
            <person name="Deus L.M."/>
            <person name="Earl A.S."/>
            <person name="Gibby P.D."/>
            <person name="Hartmann K.A."/>
            <person name="Liu J.E."/>
            <person name="Manci A.M."/>
            <person name="Nielsen D.A."/>
            <person name="Solomon M.B."/>
            <person name="Breakwell D.P."/>
            <person name="Burnett S.H."/>
            <person name="Grose J.H."/>
        </authorList>
    </citation>
    <scope>NUCLEOTIDE SEQUENCE [LARGE SCALE GENOMIC DNA]</scope>
    <source>
        <strain evidence="2 3">CECT 7799</strain>
    </source>
</reference>
<evidence type="ECO:0000256" key="1">
    <source>
        <dbReference type="SAM" id="Phobius"/>
    </source>
</evidence>
<organism evidence="2 3">
    <name type="scientific">Jannaschia seosinensis</name>
    <dbReference type="NCBI Taxonomy" id="313367"/>
    <lineage>
        <taxon>Bacteria</taxon>
        <taxon>Pseudomonadati</taxon>
        <taxon>Pseudomonadota</taxon>
        <taxon>Alphaproteobacteria</taxon>
        <taxon>Rhodobacterales</taxon>
        <taxon>Roseobacteraceae</taxon>
        <taxon>Jannaschia</taxon>
    </lineage>
</organism>
<keyword evidence="1" id="KW-1133">Transmembrane helix</keyword>